<accession>A0A6P1W8C3</accession>
<dbReference type="EMBL" id="CP045997">
    <property type="protein sequence ID" value="QHW00270.1"/>
    <property type="molecule type" value="Genomic_DNA"/>
</dbReference>
<sequence>MSLLYRIIRDKYRQEPLSAVGSRLFGGRWNPKGVGVLYATSTPELGLVETLAHAPAVRYEDLPTYWVFSLEVPDDIHYYKRNELPDYWQDETYERTQTWLKDWLAVPDQLGVAVPSVLVPLSYNVLLHPAHRLFEKIQIVSQEIQPVDRRLWRLPT</sequence>
<gene>
    <name evidence="2" type="ORF">GJR95_36925</name>
</gene>
<protein>
    <submittedName>
        <fullName evidence="2">RES domain-containing protein</fullName>
    </submittedName>
</protein>
<dbReference type="SMART" id="SM00953">
    <property type="entry name" value="RES"/>
    <property type="match status" value="1"/>
</dbReference>
<dbReference type="RefSeq" id="WP_162390660.1">
    <property type="nucleotide sequence ID" value="NZ_CP045997.1"/>
</dbReference>
<dbReference type="InterPro" id="IPR014914">
    <property type="entry name" value="RES_dom"/>
</dbReference>
<evidence type="ECO:0000313" key="3">
    <source>
        <dbReference type="Proteomes" id="UP000464577"/>
    </source>
</evidence>
<dbReference type="Proteomes" id="UP000464577">
    <property type="component" value="Chromosome"/>
</dbReference>
<proteinExistence type="predicted"/>
<keyword evidence="3" id="KW-1185">Reference proteome</keyword>
<feature type="domain" description="RES" evidence="1">
    <location>
        <begin position="16"/>
        <end position="141"/>
    </location>
</feature>
<organism evidence="2 3">
    <name type="scientific">Spirosoma endbachense</name>
    <dbReference type="NCBI Taxonomy" id="2666025"/>
    <lineage>
        <taxon>Bacteria</taxon>
        <taxon>Pseudomonadati</taxon>
        <taxon>Bacteroidota</taxon>
        <taxon>Cytophagia</taxon>
        <taxon>Cytophagales</taxon>
        <taxon>Cytophagaceae</taxon>
        <taxon>Spirosoma</taxon>
    </lineage>
</organism>
<evidence type="ECO:0000259" key="1">
    <source>
        <dbReference type="SMART" id="SM00953"/>
    </source>
</evidence>
<dbReference type="Pfam" id="PF08808">
    <property type="entry name" value="RES"/>
    <property type="match status" value="1"/>
</dbReference>
<evidence type="ECO:0000313" key="2">
    <source>
        <dbReference type="EMBL" id="QHW00270.1"/>
    </source>
</evidence>
<dbReference type="KEGG" id="senf:GJR95_36925"/>
<name>A0A6P1W8C3_9BACT</name>
<dbReference type="AlphaFoldDB" id="A0A6P1W8C3"/>
<reference evidence="2 3" key="1">
    <citation type="submission" date="2019-11" db="EMBL/GenBank/DDBJ databases">
        <title>Spirosoma endbachense sp. nov., isolated from a natural salt meadow.</title>
        <authorList>
            <person name="Rojas J."/>
            <person name="Ambika Manirajan B."/>
            <person name="Ratering S."/>
            <person name="Suarez C."/>
            <person name="Geissler-Plaum R."/>
            <person name="Schnell S."/>
        </authorList>
    </citation>
    <scope>NUCLEOTIDE SEQUENCE [LARGE SCALE GENOMIC DNA]</scope>
    <source>
        <strain evidence="2 3">I-24</strain>
    </source>
</reference>